<dbReference type="EMBL" id="JABTEG010000013">
    <property type="protein sequence ID" value="KAG4303951.1"/>
    <property type="molecule type" value="Genomic_DNA"/>
</dbReference>
<evidence type="ECO:0000313" key="1">
    <source>
        <dbReference type="EMBL" id="KAG4303951.1"/>
    </source>
</evidence>
<accession>A0ACB7C8U1</accession>
<sequence length="384" mass="44891">MIEDLSAIFLQQDSFKQLGLSMHKEGNHGLSPDLQKDLFCGGNTTSTTLSPFETKFESNSLPILPHKPKFESRSTPSLEIWAKKIFYQSEDLQKLTQMNAERYLERHEQLETLMKTLRSDFYALLETAREEHKSRESEKWSVNMHSTVIEKQESFRRICDIVSDIIKANECKLHKLELMVEHLSSVIMAQDEKFASFEARQSEFMKPLQSTMVNPFFFFLKEIKKLLTNTQNQILDIVHQLQTDNDNTYLSPKKYDTITKNSSPLCVKPNTRKRILLTSDELNEIKKTVIESEKEENQTTPIRKILNNRISSKRIRLNKSKTMSEEILQKELSHLRMLRATLESIRRLTEKISCDLHIVCENYQDIVGLNKRWEQIANDTQDSQ</sequence>
<protein>
    <submittedName>
        <fullName evidence="1">Uncharacterized protein</fullName>
    </submittedName>
</protein>
<reference evidence="1 2" key="1">
    <citation type="journal article" date="2021" name="Commun. Biol.">
        <title>Genomic insights into the host specific adaptation of the Pneumocystis genus.</title>
        <authorList>
            <person name="Cisse O.H."/>
            <person name="Ma L."/>
            <person name="Dekker J.P."/>
            <person name="Khil P.P."/>
            <person name="Youn J.-H."/>
            <person name="Brenchley J.M."/>
            <person name="Blair R."/>
            <person name="Pahar B."/>
            <person name="Chabe M."/>
            <person name="Van Rompay K.K.A."/>
            <person name="Keesler R."/>
            <person name="Sukura A."/>
            <person name="Hirsch V."/>
            <person name="Kutty G."/>
            <person name="Liu Y."/>
            <person name="Peng L."/>
            <person name="Chen J."/>
            <person name="Song J."/>
            <person name="Weissenbacher-Lang C."/>
            <person name="Xu J."/>
            <person name="Upham N.S."/>
            <person name="Stajich J.E."/>
            <person name="Cuomo C.A."/>
            <person name="Cushion M.T."/>
            <person name="Kovacs J.A."/>
        </authorList>
    </citation>
    <scope>NUCLEOTIDE SEQUENCE [LARGE SCALE GENOMIC DNA]</scope>
    <source>
        <strain evidence="1 2">RABM</strain>
    </source>
</reference>
<dbReference type="Proteomes" id="UP000768646">
    <property type="component" value="Unassembled WGS sequence"/>
</dbReference>
<comment type="caution">
    <text evidence="1">The sequence shown here is derived from an EMBL/GenBank/DDBJ whole genome shotgun (WGS) entry which is preliminary data.</text>
</comment>
<evidence type="ECO:0000313" key="2">
    <source>
        <dbReference type="Proteomes" id="UP000768646"/>
    </source>
</evidence>
<gene>
    <name evidence="1" type="ORF">PORY_002604</name>
</gene>
<name>A0ACB7C8U1_9ASCO</name>
<keyword evidence="2" id="KW-1185">Reference proteome</keyword>
<organism evidence="1 2">
    <name type="scientific">Pneumocystis oryctolagi</name>
    <dbReference type="NCBI Taxonomy" id="42067"/>
    <lineage>
        <taxon>Eukaryota</taxon>
        <taxon>Fungi</taxon>
        <taxon>Dikarya</taxon>
        <taxon>Ascomycota</taxon>
        <taxon>Taphrinomycotina</taxon>
        <taxon>Pneumocystomycetes</taxon>
        <taxon>Pneumocystaceae</taxon>
        <taxon>Pneumocystis</taxon>
    </lineage>
</organism>
<proteinExistence type="predicted"/>